<organism evidence="2 3">
    <name type="scientific">Trichomonas vaginalis (strain ATCC PRA-98 / G3)</name>
    <dbReference type="NCBI Taxonomy" id="412133"/>
    <lineage>
        <taxon>Eukaryota</taxon>
        <taxon>Metamonada</taxon>
        <taxon>Parabasalia</taxon>
        <taxon>Trichomonadida</taxon>
        <taxon>Trichomonadidae</taxon>
        <taxon>Trichomonas</taxon>
    </lineage>
</organism>
<gene>
    <name evidence="2" type="ORF">TVAG_344660</name>
</gene>
<feature type="transmembrane region" description="Helical" evidence="1">
    <location>
        <begin position="55"/>
        <end position="78"/>
    </location>
</feature>
<sequence length="102" mass="11483">MSVPQADERIATLRYNFPQLYTTNYIIGDSCSDNLDYDEFKWRHVLGMSSLEKGMIAAVSIAGVALIVSLILLLLIVFKMKRHGNYEAVSMQTILTSQPEKV</sequence>
<protein>
    <submittedName>
        <fullName evidence="2">Uncharacterized protein</fullName>
    </submittedName>
</protein>
<proteinExistence type="predicted"/>
<reference evidence="2" key="1">
    <citation type="submission" date="2006-10" db="EMBL/GenBank/DDBJ databases">
        <authorList>
            <person name="Amadeo P."/>
            <person name="Zhao Q."/>
            <person name="Wortman J."/>
            <person name="Fraser-Liggett C."/>
            <person name="Carlton J."/>
        </authorList>
    </citation>
    <scope>NUCLEOTIDE SEQUENCE</scope>
    <source>
        <strain evidence="2">G3</strain>
    </source>
</reference>
<keyword evidence="1" id="KW-0812">Transmembrane</keyword>
<evidence type="ECO:0000256" key="1">
    <source>
        <dbReference type="SAM" id="Phobius"/>
    </source>
</evidence>
<dbReference type="EMBL" id="DS115102">
    <property type="protein sequence ID" value="EAX85017.1"/>
    <property type="molecule type" value="Genomic_DNA"/>
</dbReference>
<evidence type="ECO:0000313" key="3">
    <source>
        <dbReference type="Proteomes" id="UP000001542"/>
    </source>
</evidence>
<keyword evidence="1" id="KW-1133">Transmembrane helix</keyword>
<name>A2GCU9_TRIV3</name>
<dbReference type="InParanoid" id="A2GCU9"/>
<reference evidence="2" key="2">
    <citation type="journal article" date="2007" name="Science">
        <title>Draft genome sequence of the sexually transmitted pathogen Trichomonas vaginalis.</title>
        <authorList>
            <person name="Carlton J.M."/>
            <person name="Hirt R.P."/>
            <person name="Silva J.C."/>
            <person name="Delcher A.L."/>
            <person name="Schatz M."/>
            <person name="Zhao Q."/>
            <person name="Wortman J.R."/>
            <person name="Bidwell S.L."/>
            <person name="Alsmark U.C.M."/>
            <person name="Besteiro S."/>
            <person name="Sicheritz-Ponten T."/>
            <person name="Noel C.J."/>
            <person name="Dacks J.B."/>
            <person name="Foster P.G."/>
            <person name="Simillion C."/>
            <person name="Van de Peer Y."/>
            <person name="Miranda-Saavedra D."/>
            <person name="Barton G.J."/>
            <person name="Westrop G.D."/>
            <person name="Mueller S."/>
            <person name="Dessi D."/>
            <person name="Fiori P.L."/>
            <person name="Ren Q."/>
            <person name="Paulsen I."/>
            <person name="Zhang H."/>
            <person name="Bastida-Corcuera F.D."/>
            <person name="Simoes-Barbosa A."/>
            <person name="Brown M.T."/>
            <person name="Hayes R.D."/>
            <person name="Mukherjee M."/>
            <person name="Okumura C.Y."/>
            <person name="Schneider R."/>
            <person name="Smith A.J."/>
            <person name="Vanacova S."/>
            <person name="Villalvazo M."/>
            <person name="Haas B.J."/>
            <person name="Pertea M."/>
            <person name="Feldblyum T.V."/>
            <person name="Utterback T.R."/>
            <person name="Shu C.L."/>
            <person name="Osoegawa K."/>
            <person name="de Jong P.J."/>
            <person name="Hrdy I."/>
            <person name="Horvathova L."/>
            <person name="Zubacova Z."/>
            <person name="Dolezal P."/>
            <person name="Malik S.B."/>
            <person name="Logsdon J.M. Jr."/>
            <person name="Henze K."/>
            <person name="Gupta A."/>
            <person name="Wang C.C."/>
            <person name="Dunne R.L."/>
            <person name="Upcroft J.A."/>
            <person name="Upcroft P."/>
            <person name="White O."/>
            <person name="Salzberg S.L."/>
            <person name="Tang P."/>
            <person name="Chiu C.-H."/>
            <person name="Lee Y.-S."/>
            <person name="Embley T.M."/>
            <person name="Coombs G.H."/>
            <person name="Mottram J.C."/>
            <person name="Tachezy J."/>
            <person name="Fraser-Liggett C.M."/>
            <person name="Johnson P.J."/>
        </authorList>
    </citation>
    <scope>NUCLEOTIDE SEQUENCE [LARGE SCALE GENOMIC DNA]</scope>
    <source>
        <strain evidence="2">G3</strain>
    </source>
</reference>
<dbReference type="VEuPathDB" id="TrichDB:TVAGG3_0576030"/>
<keyword evidence="3" id="KW-1185">Reference proteome</keyword>
<dbReference type="VEuPathDB" id="TrichDB:TVAG_344660"/>
<keyword evidence="1" id="KW-0472">Membrane</keyword>
<dbReference type="AlphaFoldDB" id="A2GCU9"/>
<accession>A2GCU9</accession>
<dbReference type="SMR" id="A2GCU9"/>
<dbReference type="Proteomes" id="UP000001542">
    <property type="component" value="Unassembled WGS sequence"/>
</dbReference>
<evidence type="ECO:0000313" key="2">
    <source>
        <dbReference type="EMBL" id="EAX85017.1"/>
    </source>
</evidence>